<dbReference type="PATRIC" id="fig|1590.201.peg.3675"/>
<dbReference type="SUPFAM" id="SSF51998">
    <property type="entry name" value="PFL-like glycyl radical enzymes"/>
    <property type="match status" value="1"/>
</dbReference>
<dbReference type="Proteomes" id="UP000076882">
    <property type="component" value="Unassembled WGS sequence"/>
</dbReference>
<accession>A0A165S8N8</accession>
<gene>
    <name evidence="1" type="ORF">Lp19_0352</name>
</gene>
<reference evidence="1 2" key="1">
    <citation type="submission" date="2016-03" db="EMBL/GenBank/DDBJ databases">
        <title>Comparative genomics of 54 Lactobacillus plantarum strains reveals genomic uncoupling from niche constraints.</title>
        <authorList>
            <person name="Martino M.E."/>
        </authorList>
    </citation>
    <scope>NUCLEOTIDE SEQUENCE [LARGE SCALE GENOMIC DNA]</scope>
    <source>
        <strain evidence="1 2">19.1</strain>
    </source>
</reference>
<dbReference type="GO" id="GO:0008998">
    <property type="term" value="F:ribonucleoside-triphosphate reductase (thioredoxin) activity"/>
    <property type="evidence" value="ECO:0007669"/>
    <property type="project" value="InterPro"/>
</dbReference>
<dbReference type="InterPro" id="IPR012833">
    <property type="entry name" value="NrdD"/>
</dbReference>
<dbReference type="Gene3D" id="3.20.70.20">
    <property type="match status" value="1"/>
</dbReference>
<sequence>MLKNGFTLGNADVESPHTLTTAVAQASQILSAISSSQYGGCSYDRIDEVLAPYAKKSFKKHLKNC</sequence>
<organism evidence="1 2">
    <name type="scientific">Lactiplantibacillus plantarum</name>
    <name type="common">Lactobacillus plantarum</name>
    <dbReference type="NCBI Taxonomy" id="1590"/>
    <lineage>
        <taxon>Bacteria</taxon>
        <taxon>Bacillati</taxon>
        <taxon>Bacillota</taxon>
        <taxon>Bacilli</taxon>
        <taxon>Lactobacillales</taxon>
        <taxon>Lactobacillaceae</taxon>
        <taxon>Lactiplantibacillus</taxon>
    </lineage>
</organism>
<dbReference type="AlphaFoldDB" id="A0A165S8N8"/>
<dbReference type="GO" id="GO:0006260">
    <property type="term" value="P:DNA replication"/>
    <property type="evidence" value="ECO:0007669"/>
    <property type="project" value="InterPro"/>
</dbReference>
<name>A0A165S8N8_LACPN</name>
<dbReference type="EMBL" id="LUXM01000007">
    <property type="protein sequence ID" value="KZU98252.1"/>
    <property type="molecule type" value="Genomic_DNA"/>
</dbReference>
<evidence type="ECO:0000313" key="1">
    <source>
        <dbReference type="EMBL" id="KZU98252.1"/>
    </source>
</evidence>
<protein>
    <submittedName>
        <fullName evidence="1">Ribonucleotide reductase of class III large subunit</fullName>
    </submittedName>
</protein>
<comment type="caution">
    <text evidence="1">The sequence shown here is derived from an EMBL/GenBank/DDBJ whole genome shotgun (WGS) entry which is preliminary data.</text>
</comment>
<proteinExistence type="predicted"/>
<dbReference type="Pfam" id="PF13597">
    <property type="entry name" value="NRDD"/>
    <property type="match status" value="1"/>
</dbReference>
<evidence type="ECO:0000313" key="2">
    <source>
        <dbReference type="Proteomes" id="UP000076882"/>
    </source>
</evidence>